<dbReference type="InterPro" id="IPR001296">
    <property type="entry name" value="Glyco_trans_1"/>
</dbReference>
<dbReference type="Gene3D" id="3.40.50.2000">
    <property type="entry name" value="Glycogen Phosphorylase B"/>
    <property type="match status" value="2"/>
</dbReference>
<sequence length="419" mass="49482">MNTVLFTDDFYPNIGGIADVLLNIYKQFQEQDETLYVFNPYIKGKNLFNTLTIDNLNLKRFGYLIRKKEFYKYILLSFWSVLRDKKIPFLQKIRLLLYLFIKPKTLLFVINNIIKLYPVLKNIKFDLVISGNSGRILPFSFIISRIFKKKLITIAYGLDFLVNSSLSFKTYYFHNTDKIILITHKTKEIIRKMYHLDDDKLEVIRVGIDITSLEVKETKSELRKEFNISNDDFIILSVGRHVPRKDFQLVLRALKKLNGLKIKYYLIGEGEETTNLKQLTKDLNLEKQVVFLGLCDIETRNKYYKMSDLFIMPSITKNNDIEGFGIVFLEANYFKVPVIGTRTGGISEAIINRKTGFLIEQNDIDDLVERIIYFYVNETERKKMGEDGYNRVIKDFKWENIINFYTNLFLEMKDNREIL</sequence>
<comment type="caution">
    <text evidence="3">The sequence shown here is derived from an EMBL/GenBank/DDBJ whole genome shotgun (WGS) entry which is preliminary data.</text>
</comment>
<dbReference type="Pfam" id="PF00534">
    <property type="entry name" value="Glycos_transf_1"/>
    <property type="match status" value="1"/>
</dbReference>
<dbReference type="EMBL" id="LAZR01004334">
    <property type="protein sequence ID" value="KKN09554.1"/>
    <property type="molecule type" value="Genomic_DNA"/>
</dbReference>
<evidence type="ECO:0000259" key="1">
    <source>
        <dbReference type="Pfam" id="PF00534"/>
    </source>
</evidence>
<feature type="domain" description="Glycosyltransferase subfamily 4-like N-terminal" evidence="2">
    <location>
        <begin position="97"/>
        <end position="210"/>
    </location>
</feature>
<name>A0A0F9MUW1_9ZZZZ</name>
<evidence type="ECO:0000313" key="3">
    <source>
        <dbReference type="EMBL" id="KKN09554.1"/>
    </source>
</evidence>
<dbReference type="InterPro" id="IPR028098">
    <property type="entry name" value="Glyco_trans_4-like_N"/>
</dbReference>
<proteinExistence type="predicted"/>
<feature type="domain" description="Glycosyl transferase family 1" evidence="1">
    <location>
        <begin position="219"/>
        <end position="391"/>
    </location>
</feature>
<accession>A0A0F9MUW1</accession>
<evidence type="ECO:0008006" key="4">
    <source>
        <dbReference type="Google" id="ProtNLM"/>
    </source>
</evidence>
<dbReference type="PANTHER" id="PTHR45947">
    <property type="entry name" value="SULFOQUINOVOSYL TRANSFERASE SQD2"/>
    <property type="match status" value="1"/>
</dbReference>
<dbReference type="SUPFAM" id="SSF53756">
    <property type="entry name" value="UDP-Glycosyltransferase/glycogen phosphorylase"/>
    <property type="match status" value="1"/>
</dbReference>
<gene>
    <name evidence="3" type="ORF">LCGC14_1045440</name>
</gene>
<dbReference type="AlphaFoldDB" id="A0A0F9MUW1"/>
<dbReference type="InterPro" id="IPR050194">
    <property type="entry name" value="Glycosyltransferase_grp1"/>
</dbReference>
<reference evidence="3" key="1">
    <citation type="journal article" date="2015" name="Nature">
        <title>Complex archaea that bridge the gap between prokaryotes and eukaryotes.</title>
        <authorList>
            <person name="Spang A."/>
            <person name="Saw J.H."/>
            <person name="Jorgensen S.L."/>
            <person name="Zaremba-Niedzwiedzka K."/>
            <person name="Martijn J."/>
            <person name="Lind A.E."/>
            <person name="van Eijk R."/>
            <person name="Schleper C."/>
            <person name="Guy L."/>
            <person name="Ettema T.J."/>
        </authorList>
    </citation>
    <scope>NUCLEOTIDE SEQUENCE</scope>
</reference>
<dbReference type="CDD" id="cd03801">
    <property type="entry name" value="GT4_PimA-like"/>
    <property type="match status" value="1"/>
</dbReference>
<dbReference type="PANTHER" id="PTHR45947:SF3">
    <property type="entry name" value="SULFOQUINOVOSYL TRANSFERASE SQD2"/>
    <property type="match status" value="1"/>
</dbReference>
<evidence type="ECO:0000259" key="2">
    <source>
        <dbReference type="Pfam" id="PF13439"/>
    </source>
</evidence>
<dbReference type="GO" id="GO:0016757">
    <property type="term" value="F:glycosyltransferase activity"/>
    <property type="evidence" value="ECO:0007669"/>
    <property type="project" value="InterPro"/>
</dbReference>
<organism evidence="3">
    <name type="scientific">marine sediment metagenome</name>
    <dbReference type="NCBI Taxonomy" id="412755"/>
    <lineage>
        <taxon>unclassified sequences</taxon>
        <taxon>metagenomes</taxon>
        <taxon>ecological metagenomes</taxon>
    </lineage>
</organism>
<dbReference type="Pfam" id="PF13439">
    <property type="entry name" value="Glyco_transf_4"/>
    <property type="match status" value="1"/>
</dbReference>
<protein>
    <recommendedName>
        <fullName evidence="4">Glycosyl transferase family 1 domain-containing protein</fullName>
    </recommendedName>
</protein>